<keyword evidence="4" id="KW-1185">Reference proteome</keyword>
<dbReference type="Pfam" id="PF07603">
    <property type="entry name" value="Lcl_C"/>
    <property type="match status" value="2"/>
</dbReference>
<dbReference type="EMBL" id="JBAWKS010000002">
    <property type="protein sequence ID" value="MEI4550973.1"/>
    <property type="molecule type" value="Genomic_DNA"/>
</dbReference>
<sequence length="460" mass="51155">MKNEARYSYALLHLAIMLSCTLLGACKYEAVEQSAAQVNDANTSQPAAADFQLPLCDGECTCDEMSIAFNDTGSQLAGDFPAGNFASCNNQSGFLQDCDIGADATQNQDLDGHAGFSFTKLDNAGNRINDMSETASCVLDNVTGLIWEVKTFAGSGGLQDANHTYTWRDDNFGAFSSINGGDCDRDCDSQSYLARLNQQALCGYNDWRLPSKIELQEIVNYHTNTPAIDSNFFPHTKTAFYWSNTLDVDDEGSVWAVDFNVGRVAGGVSSTTRHIRAVRGVDRILQQLQPPTNEEQEIESRRSYAPQQRCNAIEENTAPTIRYKQDQNGNVLDTLTGLIWQKCVVGLSGDNCEQGEAEKLDWQQAFEYANTLNDNTPNAQPWRLPSIKELQQNIELACEEPPLNPFAFKNIPFGEVWSATPNPRNDDASYHYQYQNSIVFYSSRQTKHHVHLVRSCQSTF</sequence>
<reference evidence="3 4" key="1">
    <citation type="submission" date="2023-12" db="EMBL/GenBank/DDBJ databases">
        <title>Friends and Foes: Symbiotic and Algicidal bacterial influence on Karenia brevis blooms.</title>
        <authorList>
            <person name="Fei C."/>
            <person name="Mohamed A.R."/>
            <person name="Booker A."/>
            <person name="Arshad M."/>
            <person name="Klass S."/>
            <person name="Ahn S."/>
            <person name="Gilbert P.M."/>
            <person name="Heil C.A."/>
            <person name="Martinez J.M."/>
            <person name="Amin S.A."/>
        </authorList>
    </citation>
    <scope>NUCLEOTIDE SEQUENCE [LARGE SCALE GENOMIC DNA]</scope>
    <source>
        <strain evidence="3 4">CE15</strain>
    </source>
</reference>
<feature type="signal peptide" evidence="1">
    <location>
        <begin position="1"/>
        <end position="24"/>
    </location>
</feature>
<evidence type="ECO:0000313" key="4">
    <source>
        <dbReference type="Proteomes" id="UP001382455"/>
    </source>
</evidence>
<name>A0ABU8EVI1_9GAMM</name>
<feature type="domain" description="Lcl C-terminal" evidence="2">
    <location>
        <begin position="330"/>
        <end position="454"/>
    </location>
</feature>
<feature type="domain" description="Lcl C-terminal" evidence="2">
    <location>
        <begin position="137"/>
        <end position="279"/>
    </location>
</feature>
<dbReference type="PANTHER" id="PTHR35812">
    <property type="entry name" value="LIPOPROTEIN"/>
    <property type="match status" value="1"/>
</dbReference>
<dbReference type="PANTHER" id="PTHR35812:SF1">
    <property type="entry name" value="LIPOPROTEIN"/>
    <property type="match status" value="1"/>
</dbReference>
<organism evidence="3 4">
    <name type="scientific">Pseudoalteromonas spongiae</name>
    <dbReference type="NCBI Taxonomy" id="298657"/>
    <lineage>
        <taxon>Bacteria</taxon>
        <taxon>Pseudomonadati</taxon>
        <taxon>Pseudomonadota</taxon>
        <taxon>Gammaproteobacteria</taxon>
        <taxon>Alteromonadales</taxon>
        <taxon>Pseudoalteromonadaceae</taxon>
        <taxon>Pseudoalteromonas</taxon>
    </lineage>
</organism>
<evidence type="ECO:0000313" key="3">
    <source>
        <dbReference type="EMBL" id="MEI4550973.1"/>
    </source>
</evidence>
<proteinExistence type="predicted"/>
<dbReference type="RefSeq" id="WP_336436024.1">
    <property type="nucleotide sequence ID" value="NZ_JBAWKS010000002.1"/>
</dbReference>
<keyword evidence="1" id="KW-0732">Signal</keyword>
<accession>A0ABU8EVI1</accession>
<evidence type="ECO:0000259" key="2">
    <source>
        <dbReference type="Pfam" id="PF07603"/>
    </source>
</evidence>
<gene>
    <name evidence="3" type="ORF">WAE96_14980</name>
</gene>
<evidence type="ECO:0000256" key="1">
    <source>
        <dbReference type="SAM" id="SignalP"/>
    </source>
</evidence>
<feature type="chain" id="PRO_5046198263" evidence="1">
    <location>
        <begin position="25"/>
        <end position="460"/>
    </location>
</feature>
<comment type="caution">
    <text evidence="3">The sequence shown here is derived from an EMBL/GenBank/DDBJ whole genome shotgun (WGS) entry which is preliminary data.</text>
</comment>
<dbReference type="InterPro" id="IPR011460">
    <property type="entry name" value="Lcl_C"/>
</dbReference>
<protein>
    <submittedName>
        <fullName evidence="3">DUF1566 domain-containing protein</fullName>
    </submittedName>
</protein>
<dbReference type="PROSITE" id="PS51257">
    <property type="entry name" value="PROKAR_LIPOPROTEIN"/>
    <property type="match status" value="1"/>
</dbReference>
<dbReference type="Proteomes" id="UP001382455">
    <property type="component" value="Unassembled WGS sequence"/>
</dbReference>